<keyword evidence="7" id="KW-0645">Protease</keyword>
<dbReference type="GO" id="GO:0016020">
    <property type="term" value="C:membrane"/>
    <property type="evidence" value="ECO:0007669"/>
    <property type="project" value="UniProtKB-SubCell"/>
</dbReference>
<feature type="transmembrane region" description="Helical" evidence="5">
    <location>
        <begin position="152"/>
        <end position="170"/>
    </location>
</feature>
<evidence type="ECO:0000256" key="4">
    <source>
        <dbReference type="ARBA" id="ARBA00023136"/>
    </source>
</evidence>
<proteinExistence type="predicted"/>
<keyword evidence="4 5" id="KW-0472">Membrane</keyword>
<dbReference type="GO" id="GO:0006508">
    <property type="term" value="P:proteolysis"/>
    <property type="evidence" value="ECO:0007669"/>
    <property type="project" value="UniProtKB-KW"/>
</dbReference>
<evidence type="ECO:0000256" key="3">
    <source>
        <dbReference type="ARBA" id="ARBA00022989"/>
    </source>
</evidence>
<evidence type="ECO:0000256" key="2">
    <source>
        <dbReference type="ARBA" id="ARBA00022692"/>
    </source>
</evidence>
<dbReference type="Pfam" id="PF01694">
    <property type="entry name" value="Rhomboid"/>
    <property type="match status" value="1"/>
</dbReference>
<dbReference type="SUPFAM" id="SSF144091">
    <property type="entry name" value="Rhomboid-like"/>
    <property type="match status" value="1"/>
</dbReference>
<accession>A0A7V5NYX6</accession>
<evidence type="ECO:0000256" key="1">
    <source>
        <dbReference type="ARBA" id="ARBA00004141"/>
    </source>
</evidence>
<dbReference type="AlphaFoldDB" id="A0A7V5NYX6"/>
<dbReference type="InterPro" id="IPR035952">
    <property type="entry name" value="Rhomboid-like_sf"/>
</dbReference>
<name>A0A7V5NYX6_9BACT</name>
<feature type="transmembrane region" description="Helical" evidence="5">
    <location>
        <begin position="127"/>
        <end position="145"/>
    </location>
</feature>
<dbReference type="Proteomes" id="UP000886101">
    <property type="component" value="Unassembled WGS sequence"/>
</dbReference>
<organism evidence="7">
    <name type="scientific">Thermodesulfatator atlanticus</name>
    <dbReference type="NCBI Taxonomy" id="501497"/>
    <lineage>
        <taxon>Bacteria</taxon>
        <taxon>Pseudomonadati</taxon>
        <taxon>Thermodesulfobacteriota</taxon>
        <taxon>Thermodesulfobacteria</taxon>
        <taxon>Thermodesulfobacteriales</taxon>
        <taxon>Thermodesulfatatoraceae</taxon>
        <taxon>Thermodesulfatator</taxon>
    </lineage>
</organism>
<keyword evidence="2 5" id="KW-0812">Transmembrane</keyword>
<comment type="subcellular location">
    <subcellularLocation>
        <location evidence="1">Membrane</location>
        <topology evidence="1">Multi-pass membrane protein</topology>
    </subcellularLocation>
</comment>
<dbReference type="Gene3D" id="1.20.1540.10">
    <property type="entry name" value="Rhomboid-like"/>
    <property type="match status" value="1"/>
</dbReference>
<sequence>MVVSLVRISPEKGWRYSLVLLARDIPHQVIFKDGHLEILVPEEFLAKAREELLAYEEENHAKPPKIESPPWEGVFWSFFLLTALLSFTFAPAWHSRLLSLGAGDSALIKQGQWWRVFTALFLHQDPAHLLGNMFFGALFMYFLRARLGLLEAWVYTLLSGGLGNFLNFYLRSEPHLAIGFSTAVFGELGLLAALSPTLDRKKGFLLSTGFLLAFLSFLGVSKGADLGAHLFGALVGFVLGLLVRQIKFKSFLPFFDKNS</sequence>
<gene>
    <name evidence="7" type="ORF">ENJ96_01680</name>
</gene>
<dbReference type="EMBL" id="DROK01000048">
    <property type="protein sequence ID" value="HHI96544.1"/>
    <property type="molecule type" value="Genomic_DNA"/>
</dbReference>
<evidence type="ECO:0000313" key="7">
    <source>
        <dbReference type="EMBL" id="HHI96544.1"/>
    </source>
</evidence>
<comment type="caution">
    <text evidence="7">The sequence shown here is derived from an EMBL/GenBank/DDBJ whole genome shotgun (WGS) entry which is preliminary data.</text>
</comment>
<feature type="transmembrane region" description="Helical" evidence="5">
    <location>
        <begin position="176"/>
        <end position="194"/>
    </location>
</feature>
<evidence type="ECO:0000256" key="5">
    <source>
        <dbReference type="SAM" id="Phobius"/>
    </source>
</evidence>
<keyword evidence="3 5" id="KW-1133">Transmembrane helix</keyword>
<feature type="transmembrane region" description="Helical" evidence="5">
    <location>
        <begin position="74"/>
        <end position="93"/>
    </location>
</feature>
<evidence type="ECO:0000259" key="6">
    <source>
        <dbReference type="Pfam" id="PF01694"/>
    </source>
</evidence>
<dbReference type="PANTHER" id="PTHR43066">
    <property type="entry name" value="RHOMBOID-RELATED PROTEIN"/>
    <property type="match status" value="1"/>
</dbReference>
<feature type="domain" description="Peptidase S54 rhomboid" evidence="6">
    <location>
        <begin position="110"/>
        <end position="244"/>
    </location>
</feature>
<feature type="transmembrane region" description="Helical" evidence="5">
    <location>
        <begin position="226"/>
        <end position="243"/>
    </location>
</feature>
<dbReference type="GO" id="GO:0004252">
    <property type="term" value="F:serine-type endopeptidase activity"/>
    <property type="evidence" value="ECO:0007669"/>
    <property type="project" value="InterPro"/>
</dbReference>
<reference evidence="7" key="1">
    <citation type="journal article" date="2020" name="mSystems">
        <title>Genome- and Community-Level Interaction Insights into Carbon Utilization and Element Cycling Functions of Hydrothermarchaeota in Hydrothermal Sediment.</title>
        <authorList>
            <person name="Zhou Z."/>
            <person name="Liu Y."/>
            <person name="Xu W."/>
            <person name="Pan J."/>
            <person name="Luo Z.H."/>
            <person name="Li M."/>
        </authorList>
    </citation>
    <scope>NUCLEOTIDE SEQUENCE [LARGE SCALE GENOMIC DNA]</scope>
    <source>
        <strain evidence="7">HyVt-533</strain>
    </source>
</reference>
<protein>
    <submittedName>
        <fullName evidence="7">Rhomboid family intramembrane serine protease</fullName>
    </submittedName>
</protein>
<feature type="transmembrane region" description="Helical" evidence="5">
    <location>
        <begin position="203"/>
        <end position="220"/>
    </location>
</feature>
<dbReference type="InterPro" id="IPR022764">
    <property type="entry name" value="Peptidase_S54_rhomboid_dom"/>
</dbReference>
<dbReference type="PANTHER" id="PTHR43066:SF5">
    <property type="entry name" value="RHOMBOID-LIKE PROTEIN 11, CHLOROPLASTIC-RELATED"/>
    <property type="match status" value="1"/>
</dbReference>
<keyword evidence="7" id="KW-0378">Hydrolase</keyword>